<proteinExistence type="predicted"/>
<dbReference type="HOGENOM" id="CLU_153931_0_0_11"/>
<evidence type="ECO:0000313" key="2">
    <source>
        <dbReference type="Proteomes" id="UP000029095"/>
    </source>
</evidence>
<dbReference type="EMBL" id="JNFQ01000010">
    <property type="protein sequence ID" value="KFG71160.1"/>
    <property type="molecule type" value="Genomic_DNA"/>
</dbReference>
<dbReference type="Proteomes" id="UP000029095">
    <property type="component" value="Unassembled WGS sequence"/>
</dbReference>
<evidence type="ECO:0000313" key="1">
    <source>
        <dbReference type="EMBL" id="KFG71160.1"/>
    </source>
</evidence>
<dbReference type="STRING" id="1915400.FM21_35955"/>
<gene>
    <name evidence="1" type="ORF">FM21_35955</name>
</gene>
<name>A0A086MQJ2_9ACTN</name>
<keyword evidence="2" id="KW-1185">Reference proteome</keyword>
<comment type="caution">
    <text evidence="1">The sequence shown here is derived from an EMBL/GenBank/DDBJ whole genome shotgun (WGS) entry which is preliminary data.</text>
</comment>
<reference evidence="1 2" key="1">
    <citation type="submission" date="2014-05" db="EMBL/GenBank/DDBJ databases">
        <title>Complete genome sequence of the Streptomyces mutabilis TRM45540.</title>
        <authorList>
            <person name="Luo X."/>
            <person name="Zhang L."/>
        </authorList>
    </citation>
    <scope>NUCLEOTIDE SEQUENCE [LARGE SCALE GENOMIC DNA]</scope>
    <source>
        <strain evidence="1 2">TRM45540</strain>
    </source>
</reference>
<protein>
    <submittedName>
        <fullName evidence="1">Uncharacterized protein</fullName>
    </submittedName>
</protein>
<sequence>MYLVHARFRIASPAGVPDLLTELARQSLRVDDGVEHLSVHPHPPHQFTLGFYLLSQSLRDAEDHARRVCIRLLADAHWLPPTRLLSVGVPLAPPALLDE</sequence>
<organism evidence="1 2">
    <name type="scientific">Streptomyces mutabilis</name>
    <dbReference type="NCBI Taxonomy" id="67332"/>
    <lineage>
        <taxon>Bacteria</taxon>
        <taxon>Bacillati</taxon>
        <taxon>Actinomycetota</taxon>
        <taxon>Actinomycetes</taxon>
        <taxon>Kitasatosporales</taxon>
        <taxon>Streptomycetaceae</taxon>
        <taxon>Streptomyces</taxon>
    </lineage>
</organism>
<dbReference type="AlphaFoldDB" id="A0A086MQJ2"/>
<accession>A0A086MQJ2</accession>
<dbReference type="RefSeq" id="WP_043386592.1">
    <property type="nucleotide sequence ID" value="NZ_KN039953.1"/>
</dbReference>